<name>A0A2T0TK56_9PSEU</name>
<keyword evidence="3" id="KW-1185">Reference proteome</keyword>
<accession>A0A2T0TK56</accession>
<dbReference type="Proteomes" id="UP000239494">
    <property type="component" value="Unassembled WGS sequence"/>
</dbReference>
<sequence>MSATVKRNHTTWRLLVGTRPAGTRVLVSRTGRAVTTVPTDRSRRITPATTLVPTSRTEQVAPTTTDVPDNRTRQSATGHEVVGAFDARVPAHQDTEAVAPRAFRLLGIRPSSGGAA</sequence>
<organism evidence="2 3">
    <name type="scientific">Umezawaea tangerina</name>
    <dbReference type="NCBI Taxonomy" id="84725"/>
    <lineage>
        <taxon>Bacteria</taxon>
        <taxon>Bacillati</taxon>
        <taxon>Actinomycetota</taxon>
        <taxon>Actinomycetes</taxon>
        <taxon>Pseudonocardiales</taxon>
        <taxon>Pseudonocardiaceae</taxon>
        <taxon>Umezawaea</taxon>
    </lineage>
</organism>
<proteinExistence type="predicted"/>
<feature type="region of interest" description="Disordered" evidence="1">
    <location>
        <begin position="54"/>
        <end position="76"/>
    </location>
</feature>
<evidence type="ECO:0000313" key="2">
    <source>
        <dbReference type="EMBL" id="PRY46005.1"/>
    </source>
</evidence>
<gene>
    <name evidence="2" type="ORF">CLV43_101269</name>
</gene>
<dbReference type="AlphaFoldDB" id="A0A2T0TK56"/>
<reference evidence="2 3" key="1">
    <citation type="submission" date="2018-03" db="EMBL/GenBank/DDBJ databases">
        <title>Genomic Encyclopedia of Archaeal and Bacterial Type Strains, Phase II (KMG-II): from individual species to whole genera.</title>
        <authorList>
            <person name="Goeker M."/>
        </authorList>
    </citation>
    <scope>NUCLEOTIDE SEQUENCE [LARGE SCALE GENOMIC DNA]</scope>
    <source>
        <strain evidence="2 3">DSM 44720</strain>
    </source>
</reference>
<dbReference type="RefSeq" id="WP_106185101.1">
    <property type="nucleotide sequence ID" value="NZ_PVTF01000001.1"/>
</dbReference>
<dbReference type="EMBL" id="PVTF01000001">
    <property type="protein sequence ID" value="PRY46005.1"/>
    <property type="molecule type" value="Genomic_DNA"/>
</dbReference>
<evidence type="ECO:0000256" key="1">
    <source>
        <dbReference type="SAM" id="MobiDB-lite"/>
    </source>
</evidence>
<evidence type="ECO:0000313" key="3">
    <source>
        <dbReference type="Proteomes" id="UP000239494"/>
    </source>
</evidence>
<protein>
    <submittedName>
        <fullName evidence="2">Uncharacterized protein</fullName>
    </submittedName>
</protein>
<comment type="caution">
    <text evidence="2">The sequence shown here is derived from an EMBL/GenBank/DDBJ whole genome shotgun (WGS) entry which is preliminary data.</text>
</comment>